<name>A0A183Q0Z6_9TREM</name>
<dbReference type="InterPro" id="IPR014743">
    <property type="entry name" value="Cl-channel_core"/>
</dbReference>
<dbReference type="PANTHER" id="PTHR45711">
    <property type="entry name" value="CHLORIDE CHANNEL PROTEIN"/>
    <property type="match status" value="1"/>
</dbReference>
<dbReference type="Gene3D" id="1.10.3080.10">
    <property type="entry name" value="Clc chloride channel"/>
    <property type="match status" value="1"/>
</dbReference>
<evidence type="ECO:0000313" key="3">
    <source>
        <dbReference type="Proteomes" id="UP000269396"/>
    </source>
</evidence>
<dbReference type="GO" id="GO:0005247">
    <property type="term" value="F:voltage-gated chloride channel activity"/>
    <property type="evidence" value="ECO:0007669"/>
    <property type="project" value="TreeGrafter"/>
</dbReference>
<accession>A0A183Q0Z6</accession>
<keyword evidence="1" id="KW-0406">Ion transport</keyword>
<reference evidence="2 3" key="1">
    <citation type="submission" date="2018-11" db="EMBL/GenBank/DDBJ databases">
        <authorList>
            <consortium name="Pathogen Informatics"/>
        </authorList>
    </citation>
    <scope>NUCLEOTIDE SEQUENCE [LARGE SCALE GENOMIC DNA]</scope>
    <source>
        <strain>Denwood</strain>
        <strain evidence="3">Zambia</strain>
    </source>
</reference>
<protein>
    <submittedName>
        <fullName evidence="2">Uncharacterized protein</fullName>
    </submittedName>
</protein>
<dbReference type="STRING" id="31246.A0A183Q0Z6"/>
<dbReference type="Proteomes" id="UP000269396">
    <property type="component" value="Unassembled WGS sequence"/>
</dbReference>
<dbReference type="GO" id="GO:0005769">
    <property type="term" value="C:early endosome"/>
    <property type="evidence" value="ECO:0007669"/>
    <property type="project" value="TreeGrafter"/>
</dbReference>
<dbReference type="SUPFAM" id="SSF81340">
    <property type="entry name" value="Clc chloride channel"/>
    <property type="match status" value="1"/>
</dbReference>
<proteinExistence type="predicted"/>
<gene>
    <name evidence="2" type="ORF">SMTD_LOCUS20280</name>
</gene>
<evidence type="ECO:0000256" key="1">
    <source>
        <dbReference type="ARBA" id="ARBA00023065"/>
    </source>
</evidence>
<dbReference type="PANTHER" id="PTHR45711:SF6">
    <property type="entry name" value="CHLORIDE CHANNEL PROTEIN"/>
    <property type="match status" value="1"/>
</dbReference>
<dbReference type="GO" id="GO:0005886">
    <property type="term" value="C:plasma membrane"/>
    <property type="evidence" value="ECO:0007669"/>
    <property type="project" value="TreeGrafter"/>
</dbReference>
<dbReference type="GO" id="GO:0005794">
    <property type="term" value="C:Golgi apparatus"/>
    <property type="evidence" value="ECO:0007669"/>
    <property type="project" value="TreeGrafter"/>
</dbReference>
<dbReference type="EMBL" id="UZAL01044044">
    <property type="protein sequence ID" value="VDP82035.1"/>
    <property type="molecule type" value="Genomic_DNA"/>
</dbReference>
<organism evidence="2 3">
    <name type="scientific">Schistosoma mattheei</name>
    <dbReference type="NCBI Taxonomy" id="31246"/>
    <lineage>
        <taxon>Eukaryota</taxon>
        <taxon>Metazoa</taxon>
        <taxon>Spiralia</taxon>
        <taxon>Lophotrochozoa</taxon>
        <taxon>Platyhelminthes</taxon>
        <taxon>Trematoda</taxon>
        <taxon>Digenea</taxon>
        <taxon>Strigeidida</taxon>
        <taxon>Schistosomatoidea</taxon>
        <taxon>Schistosomatidae</taxon>
        <taxon>Schistosoma</taxon>
    </lineage>
</organism>
<evidence type="ECO:0000313" key="2">
    <source>
        <dbReference type="EMBL" id="VDP82035.1"/>
    </source>
</evidence>
<keyword evidence="1" id="KW-0813">Transport</keyword>
<keyword evidence="3" id="KW-1185">Reference proteome</keyword>
<sequence>MIAAMVSKWTGDRLTNGSIYEEHIRLNDYPYLGSYDELDNTLVAADVMHPRR</sequence>
<dbReference type="AlphaFoldDB" id="A0A183Q0Z6"/>